<dbReference type="Proteomes" id="UP000050326">
    <property type="component" value="Unassembled WGS sequence"/>
</dbReference>
<evidence type="ECO:0000313" key="8">
    <source>
        <dbReference type="EMBL" id="KPU43196.1"/>
    </source>
</evidence>
<feature type="domain" description="VTT" evidence="7">
    <location>
        <begin position="77"/>
        <end position="195"/>
    </location>
</feature>
<evidence type="ECO:0000256" key="2">
    <source>
        <dbReference type="ARBA" id="ARBA00022475"/>
    </source>
</evidence>
<evidence type="ECO:0000313" key="9">
    <source>
        <dbReference type="Proteomes" id="UP000050326"/>
    </source>
</evidence>
<evidence type="ECO:0000259" key="7">
    <source>
        <dbReference type="Pfam" id="PF09335"/>
    </source>
</evidence>
<accession>A0A0P9ADJ3</accession>
<evidence type="ECO:0000256" key="1">
    <source>
        <dbReference type="ARBA" id="ARBA00004651"/>
    </source>
</evidence>
<keyword evidence="4 6" id="KW-1133">Transmembrane helix</keyword>
<dbReference type="GO" id="GO:0005886">
    <property type="term" value="C:plasma membrane"/>
    <property type="evidence" value="ECO:0007669"/>
    <property type="project" value="UniProtKB-SubCell"/>
</dbReference>
<keyword evidence="2 6" id="KW-1003">Cell membrane</keyword>
<feature type="transmembrane region" description="Helical" evidence="6">
    <location>
        <begin position="175"/>
        <end position="196"/>
    </location>
</feature>
<evidence type="ECO:0000256" key="6">
    <source>
        <dbReference type="RuleBase" id="RU366058"/>
    </source>
</evidence>
<comment type="caution">
    <text evidence="8">The sequence shown here is derived from an EMBL/GenBank/DDBJ whole genome shotgun (WGS) entry which is preliminary data.</text>
</comment>
<dbReference type="PANTHER" id="PTHR12677">
    <property type="entry name" value="GOLGI APPARATUS MEMBRANE PROTEIN TVP38-RELATED"/>
    <property type="match status" value="1"/>
</dbReference>
<dbReference type="Pfam" id="PF09335">
    <property type="entry name" value="VTT_dom"/>
    <property type="match status" value="1"/>
</dbReference>
<protein>
    <recommendedName>
        <fullName evidence="6">TVP38/TMEM64 family membrane protein</fullName>
    </recommendedName>
</protein>
<proteinExistence type="inferred from homology"/>
<evidence type="ECO:0000256" key="3">
    <source>
        <dbReference type="ARBA" id="ARBA00022692"/>
    </source>
</evidence>
<feature type="transmembrane region" description="Helical" evidence="6">
    <location>
        <begin position="15"/>
        <end position="37"/>
    </location>
</feature>
<keyword evidence="5 6" id="KW-0472">Membrane</keyword>
<feature type="transmembrane region" description="Helical" evidence="6">
    <location>
        <begin position="58"/>
        <end position="78"/>
    </location>
</feature>
<dbReference type="PATRIC" id="fig|36849.3.peg.3402"/>
<keyword evidence="9" id="KW-1185">Reference proteome</keyword>
<keyword evidence="3 6" id="KW-0812">Transmembrane</keyword>
<dbReference type="EMBL" id="LKET01000041">
    <property type="protein sequence ID" value="KPU43196.1"/>
    <property type="molecule type" value="Genomic_DNA"/>
</dbReference>
<comment type="subcellular location">
    <subcellularLocation>
        <location evidence="1 6">Cell membrane</location>
        <topology evidence="1 6">Multi-pass membrane protein</topology>
    </subcellularLocation>
</comment>
<dbReference type="STRING" id="36849.OXPF_32100"/>
<evidence type="ECO:0000256" key="5">
    <source>
        <dbReference type="ARBA" id="ARBA00023136"/>
    </source>
</evidence>
<name>A0A0P9ADJ3_9CLOT</name>
<dbReference type="PANTHER" id="PTHR12677:SF59">
    <property type="entry name" value="GOLGI APPARATUS MEMBRANE PROTEIN TVP38-RELATED"/>
    <property type="match status" value="1"/>
</dbReference>
<dbReference type="RefSeq" id="WP_054876210.1">
    <property type="nucleotide sequence ID" value="NZ_LKET01000041.1"/>
</dbReference>
<feature type="transmembrane region" description="Helical" evidence="6">
    <location>
        <begin position="84"/>
        <end position="113"/>
    </location>
</feature>
<comment type="similarity">
    <text evidence="6">Belongs to the TVP38/TMEM64 family.</text>
</comment>
<organism evidence="8 9">
    <name type="scientific">Oxobacter pfennigii</name>
    <dbReference type="NCBI Taxonomy" id="36849"/>
    <lineage>
        <taxon>Bacteria</taxon>
        <taxon>Bacillati</taxon>
        <taxon>Bacillota</taxon>
        <taxon>Clostridia</taxon>
        <taxon>Eubacteriales</taxon>
        <taxon>Clostridiaceae</taxon>
        <taxon>Oxobacter</taxon>
    </lineage>
</organism>
<evidence type="ECO:0000256" key="4">
    <source>
        <dbReference type="ARBA" id="ARBA00022989"/>
    </source>
</evidence>
<reference evidence="8 9" key="1">
    <citation type="submission" date="2015-09" db="EMBL/GenBank/DDBJ databases">
        <title>Genome sequence of Oxobacter pfennigii DSM 3222.</title>
        <authorList>
            <person name="Poehlein A."/>
            <person name="Bengelsdorf F.R."/>
            <person name="Schiel-Bengelsdorf B."/>
            <person name="Duerre P."/>
            <person name="Daniel R."/>
        </authorList>
    </citation>
    <scope>NUCLEOTIDE SEQUENCE [LARGE SCALE GENOMIC DNA]</scope>
    <source>
        <strain evidence="8 9">DSM 3222</strain>
    </source>
</reference>
<dbReference type="OrthoDB" id="7321121at2"/>
<feature type="transmembrane region" description="Helical" evidence="6">
    <location>
        <begin position="202"/>
        <end position="222"/>
    </location>
</feature>
<gene>
    <name evidence="8" type="primary">ydjZ_1</name>
    <name evidence="8" type="ORF">OXPF_32100</name>
</gene>
<dbReference type="InterPro" id="IPR032816">
    <property type="entry name" value="VTT_dom"/>
</dbReference>
<dbReference type="AlphaFoldDB" id="A0A0P9ADJ3"/>
<sequence>MNEKPGKLSKTQKKAIILSVLGIVLVIAITLLFMPYFEKLYKPDYQEKIKEWINSLGVGGWLIVFSIQFLQIVIAFIPGEPIEIIAGILYGTWGGLLVCMLGCVAASTLVFLISRKFGTPLLYKVFGKDKIENFAFLKDKKRVETVSFILFLVPGTPKDMLTYIAGVSNLKLSRFLLISTFARIPSVVSSAIIGSSMLQGDWAITITIFIITAIIGILGIRFNDKILDFYSRHTNSK</sequence>
<dbReference type="InterPro" id="IPR015414">
    <property type="entry name" value="TMEM64"/>
</dbReference>